<name>W0JN68_9EURY</name>
<dbReference type="InterPro" id="IPR027417">
    <property type="entry name" value="P-loop_NTPase"/>
</dbReference>
<evidence type="ECO:0000313" key="3">
    <source>
        <dbReference type="Proteomes" id="UP000019024"/>
    </source>
</evidence>
<dbReference type="PANTHER" id="PTHR43384">
    <property type="entry name" value="SEPTUM SITE-DETERMINING PROTEIN MIND HOMOLOG, CHLOROPLASTIC-RELATED"/>
    <property type="match status" value="1"/>
</dbReference>
<dbReference type="AlphaFoldDB" id="W0JN68"/>
<dbReference type="InterPro" id="IPR050625">
    <property type="entry name" value="ParA/MinD_ATPase"/>
</dbReference>
<dbReference type="eggNOG" id="arCOG00589">
    <property type="taxonomic scope" value="Archaea"/>
</dbReference>
<dbReference type="Proteomes" id="UP000019024">
    <property type="component" value="Chromosome"/>
</dbReference>
<dbReference type="GO" id="GO:0051782">
    <property type="term" value="P:negative regulation of cell division"/>
    <property type="evidence" value="ECO:0007669"/>
    <property type="project" value="TreeGrafter"/>
</dbReference>
<dbReference type="GO" id="GO:0005524">
    <property type="term" value="F:ATP binding"/>
    <property type="evidence" value="ECO:0007669"/>
    <property type="project" value="TreeGrafter"/>
</dbReference>
<dbReference type="HOGENOM" id="CLU_037612_0_3_2"/>
<evidence type="ECO:0000259" key="1">
    <source>
        <dbReference type="Pfam" id="PF01656"/>
    </source>
</evidence>
<organism evidence="2 3">
    <name type="scientific">Halostagnicola larsenii XH-48</name>
    <dbReference type="NCBI Taxonomy" id="797299"/>
    <lineage>
        <taxon>Archaea</taxon>
        <taxon>Methanobacteriati</taxon>
        <taxon>Methanobacteriota</taxon>
        <taxon>Stenosarchaea group</taxon>
        <taxon>Halobacteria</taxon>
        <taxon>Halobacteriales</taxon>
        <taxon>Natrialbaceae</taxon>
        <taxon>Halostagnicola</taxon>
    </lineage>
</organism>
<feature type="domain" description="CobQ/CobB/MinD/ParA nucleotide binding" evidence="1">
    <location>
        <begin position="3"/>
        <end position="196"/>
    </location>
</feature>
<dbReference type="GO" id="GO:0005829">
    <property type="term" value="C:cytosol"/>
    <property type="evidence" value="ECO:0007669"/>
    <property type="project" value="TreeGrafter"/>
</dbReference>
<dbReference type="GeneID" id="25143967"/>
<protein>
    <submittedName>
        <fullName evidence="2">Chromosome partitioning protein ParA</fullName>
    </submittedName>
</protein>
<evidence type="ECO:0000313" key="2">
    <source>
        <dbReference type="EMBL" id="AHF98422.1"/>
    </source>
</evidence>
<keyword evidence="3" id="KW-1185">Reference proteome</keyword>
<dbReference type="EMBL" id="CP007055">
    <property type="protein sequence ID" value="AHF98422.1"/>
    <property type="molecule type" value="Genomic_DNA"/>
</dbReference>
<dbReference type="Gene3D" id="3.40.50.300">
    <property type="entry name" value="P-loop containing nucleotide triphosphate hydrolases"/>
    <property type="match status" value="1"/>
</dbReference>
<dbReference type="Pfam" id="PF01656">
    <property type="entry name" value="CbiA"/>
    <property type="match status" value="1"/>
</dbReference>
<sequence>MIVAVSGGKGGVGKSTMALNLGAELDAVVVDGDLAMADIPHGRGPDLHDVLTGRADPIEAVRTIEGTRVLPCGRSLAGARAADLGRFEDIIDTVEREFGRVVIDCPAGLASDVGVQLHVSDLVVLVTTDTDEAITDALRTKRLALEVEAPIGAVVLNRATVGVDRKRAIERALGAPVTVVPSAQVVHEARANGLPVRETDSGSIATERIQRLAETVSRCEPK</sequence>
<proteinExistence type="predicted"/>
<dbReference type="GO" id="GO:0016887">
    <property type="term" value="F:ATP hydrolysis activity"/>
    <property type="evidence" value="ECO:0007669"/>
    <property type="project" value="TreeGrafter"/>
</dbReference>
<gene>
    <name evidence="2" type="ORF">HALLA_05535</name>
</gene>
<dbReference type="STRING" id="797299.HALLA_05535"/>
<dbReference type="RefSeq" id="WP_049953957.1">
    <property type="nucleotide sequence ID" value="NZ_CP007055.1"/>
</dbReference>
<reference evidence="2 3" key="1">
    <citation type="submission" date="2014-01" db="EMBL/GenBank/DDBJ databases">
        <authorList>
            <consortium name="DOE Joint Genome Institute"/>
            <person name="Anderson I."/>
            <person name="Huntemann M."/>
            <person name="Han J."/>
            <person name="Chen A."/>
            <person name="Kyrpides N."/>
            <person name="Mavromatis K."/>
            <person name="Markowitz V."/>
            <person name="Palaniappan K."/>
            <person name="Ivanova N."/>
            <person name="Schaumberg A."/>
            <person name="Pati A."/>
            <person name="Liolios K."/>
            <person name="Nordberg H.P."/>
            <person name="Cantor M.N."/>
            <person name="Hua S.X."/>
            <person name="Woyke T."/>
        </authorList>
    </citation>
    <scope>NUCLEOTIDE SEQUENCE [LARGE SCALE GENOMIC DNA]</scope>
    <source>
        <strain evidence="2 3">XH-48</strain>
    </source>
</reference>
<dbReference type="KEGG" id="hlr:HALLA_05535"/>
<dbReference type="InterPro" id="IPR002586">
    <property type="entry name" value="CobQ/CobB/MinD/ParA_Nub-bd_dom"/>
</dbReference>
<dbReference type="PATRIC" id="fig|797299.3.peg.167"/>
<dbReference type="PANTHER" id="PTHR43384:SF10">
    <property type="entry name" value="ATPASE INVOLVED IN CHROMOSOME PARTITIONING, PARA_MIND FAMILY"/>
    <property type="match status" value="1"/>
</dbReference>
<dbReference type="GO" id="GO:0009898">
    <property type="term" value="C:cytoplasmic side of plasma membrane"/>
    <property type="evidence" value="ECO:0007669"/>
    <property type="project" value="TreeGrafter"/>
</dbReference>
<dbReference type="OrthoDB" id="204933at2157"/>
<dbReference type="SUPFAM" id="SSF52540">
    <property type="entry name" value="P-loop containing nucleoside triphosphate hydrolases"/>
    <property type="match status" value="1"/>
</dbReference>
<accession>W0JN68</accession>